<dbReference type="PANTHER" id="PTHR35342:SF5">
    <property type="entry name" value="TRICARBOXYLIC TRANSPORT PROTEIN"/>
    <property type="match status" value="1"/>
</dbReference>
<organism evidence="3 4">
    <name type="scientific">Fodinibius sediminis</name>
    <dbReference type="NCBI Taxonomy" id="1214077"/>
    <lineage>
        <taxon>Bacteria</taxon>
        <taxon>Pseudomonadati</taxon>
        <taxon>Balneolota</taxon>
        <taxon>Balneolia</taxon>
        <taxon>Balneolales</taxon>
        <taxon>Balneolaceae</taxon>
        <taxon>Fodinibius</taxon>
    </lineage>
</organism>
<sequence length="513" mass="54562">MIEAIIQAIQQVILSPSIWLVILLSAVYGISLGAIPGLTATMAVALFVPITYWMDPVPALAGIATMAACAIFAGDIPTTLLRIPGTPASAAYVDDAYAFTRRGESEKPLGMALVGSVMGGLFGAVVLILLGGQLAKIASMFSVAEYFWLYLLGLSSAVVVARGPVLKSLLGLLIGLLLALVGLSAVHTEARFTFGFPQLYQGISFIPAMIGLFGFSEVLRKTIDLDTDLFTGGIPGEERSTLSSAGFLERWLIGPVTSLFRGPFSMIANRKRSFLRSGFIGSLIGMLPGAGADMASWVSLAASKKASKEPDNYGKGSLEGIADATTANNSALAGTWIPALVFGIPGDSITAIMIGVLLMKNLNPGPEIFVNQPVLVYSIYVAFIAANIALLVVGYFAIKAGRFVIRIPQRILLPVILLFCIIGSYAIQGSYFDIVIMLFMGVLGFFLERRAIPLGPIVLGIILGGPLEERFIQTITGSEGLILPFFDRPVAAILGIGFLVLWGWTIWSSRKEQ</sequence>
<protein>
    <submittedName>
        <fullName evidence="3">TctA family transporter</fullName>
    </submittedName>
</protein>
<keyword evidence="1" id="KW-0812">Transmembrane</keyword>
<keyword evidence="4" id="KW-1185">Reference proteome</keyword>
<evidence type="ECO:0000259" key="2">
    <source>
        <dbReference type="Pfam" id="PF01970"/>
    </source>
</evidence>
<feature type="transmembrane region" description="Helical" evidence="1">
    <location>
        <begin position="56"/>
        <end position="74"/>
    </location>
</feature>
<dbReference type="InterPro" id="IPR002823">
    <property type="entry name" value="DUF112_TM"/>
</dbReference>
<feature type="domain" description="DUF112" evidence="2">
    <location>
        <begin position="20"/>
        <end position="459"/>
    </location>
</feature>
<dbReference type="Proteomes" id="UP000317593">
    <property type="component" value="Unassembled WGS sequence"/>
</dbReference>
<dbReference type="Pfam" id="PF01970">
    <property type="entry name" value="TctA"/>
    <property type="match status" value="1"/>
</dbReference>
<feature type="transmembrane region" description="Helical" evidence="1">
    <location>
        <begin position="485"/>
        <end position="507"/>
    </location>
</feature>
<evidence type="ECO:0000313" key="3">
    <source>
        <dbReference type="EMBL" id="SMO81192.1"/>
    </source>
</evidence>
<evidence type="ECO:0000313" key="4">
    <source>
        <dbReference type="Proteomes" id="UP000317593"/>
    </source>
</evidence>
<dbReference type="PANTHER" id="PTHR35342">
    <property type="entry name" value="TRICARBOXYLIC TRANSPORT PROTEIN"/>
    <property type="match status" value="1"/>
</dbReference>
<feature type="transmembrane region" description="Helical" evidence="1">
    <location>
        <begin position="336"/>
        <end position="359"/>
    </location>
</feature>
<dbReference type="OrthoDB" id="9781349at2"/>
<gene>
    <name evidence="3" type="ORF">SAMN06265218_11471</name>
</gene>
<dbReference type="RefSeq" id="WP_142715409.1">
    <property type="nucleotide sequence ID" value="NZ_FXTH01000014.1"/>
</dbReference>
<reference evidence="3 4" key="1">
    <citation type="submission" date="2017-05" db="EMBL/GenBank/DDBJ databases">
        <authorList>
            <person name="Varghese N."/>
            <person name="Submissions S."/>
        </authorList>
    </citation>
    <scope>NUCLEOTIDE SEQUENCE [LARGE SCALE GENOMIC DNA]</scope>
    <source>
        <strain evidence="3 4">DSM 21194</strain>
    </source>
</reference>
<feature type="transmembrane region" description="Helical" evidence="1">
    <location>
        <begin position="379"/>
        <end position="398"/>
    </location>
</feature>
<dbReference type="AlphaFoldDB" id="A0A521EBK7"/>
<dbReference type="EMBL" id="FXTH01000014">
    <property type="protein sequence ID" value="SMO81192.1"/>
    <property type="molecule type" value="Genomic_DNA"/>
</dbReference>
<feature type="transmembrane region" description="Helical" evidence="1">
    <location>
        <begin position="109"/>
        <end position="131"/>
    </location>
</feature>
<accession>A0A521EBK7</accession>
<feature type="transmembrane region" description="Helical" evidence="1">
    <location>
        <begin position="12"/>
        <end position="36"/>
    </location>
</feature>
<evidence type="ECO:0000256" key="1">
    <source>
        <dbReference type="SAM" id="Phobius"/>
    </source>
</evidence>
<feature type="transmembrane region" description="Helical" evidence="1">
    <location>
        <begin position="137"/>
        <end position="161"/>
    </location>
</feature>
<feature type="transmembrane region" description="Helical" evidence="1">
    <location>
        <begin position="410"/>
        <end position="428"/>
    </location>
</feature>
<feature type="transmembrane region" description="Helical" evidence="1">
    <location>
        <begin position="168"/>
        <end position="187"/>
    </location>
</feature>
<feature type="transmembrane region" description="Helical" evidence="1">
    <location>
        <begin position="199"/>
        <end position="219"/>
    </location>
</feature>
<keyword evidence="1" id="KW-0472">Membrane</keyword>
<name>A0A521EBK7_9BACT</name>
<proteinExistence type="predicted"/>
<keyword evidence="1" id="KW-1133">Transmembrane helix</keyword>